<reference evidence="2" key="2">
    <citation type="submission" date="2010-04" db="EMBL/GenBank/DDBJ databases">
        <authorList>
            <person name="Buell R."/>
            <person name="Hamilton J."/>
            <person name="Hostetler J."/>
        </authorList>
    </citation>
    <scope>NUCLEOTIDE SEQUENCE [LARGE SCALE GENOMIC DNA]</scope>
    <source>
        <strain evidence="2">DAOM:BR144</strain>
    </source>
</reference>
<dbReference type="EMBL" id="GL376585">
    <property type="status" value="NOT_ANNOTATED_CDS"/>
    <property type="molecule type" value="Genomic_DNA"/>
</dbReference>
<keyword evidence="2" id="KW-1185">Reference proteome</keyword>
<dbReference type="HOGENOM" id="CLU_1520824_0_0_1"/>
<dbReference type="eggNOG" id="ENOG502SSDM">
    <property type="taxonomic scope" value="Eukaryota"/>
</dbReference>
<dbReference type="AlphaFoldDB" id="K3WRC8"/>
<evidence type="ECO:0000313" key="1">
    <source>
        <dbReference type="EnsemblProtists" id="PYU1_T007522"/>
    </source>
</evidence>
<reference evidence="2" key="1">
    <citation type="journal article" date="2010" name="Genome Biol.">
        <title>Genome sequence of the necrotrophic plant pathogen Pythium ultimum reveals original pathogenicity mechanisms and effector repertoire.</title>
        <authorList>
            <person name="Levesque C.A."/>
            <person name="Brouwer H."/>
            <person name="Cano L."/>
            <person name="Hamilton J.P."/>
            <person name="Holt C."/>
            <person name="Huitema E."/>
            <person name="Raffaele S."/>
            <person name="Robideau G.P."/>
            <person name="Thines M."/>
            <person name="Win J."/>
            <person name="Zerillo M.M."/>
            <person name="Beakes G.W."/>
            <person name="Boore J.L."/>
            <person name="Busam D."/>
            <person name="Dumas B."/>
            <person name="Ferriera S."/>
            <person name="Fuerstenberg S.I."/>
            <person name="Gachon C.M."/>
            <person name="Gaulin E."/>
            <person name="Govers F."/>
            <person name="Grenville-Briggs L."/>
            <person name="Horner N."/>
            <person name="Hostetler J."/>
            <person name="Jiang R.H."/>
            <person name="Johnson J."/>
            <person name="Krajaejun T."/>
            <person name="Lin H."/>
            <person name="Meijer H.J."/>
            <person name="Moore B."/>
            <person name="Morris P."/>
            <person name="Phuntmart V."/>
            <person name="Puiu D."/>
            <person name="Shetty J."/>
            <person name="Stajich J.E."/>
            <person name="Tripathy S."/>
            <person name="Wawra S."/>
            <person name="van West P."/>
            <person name="Whitty B.R."/>
            <person name="Coutinho P.M."/>
            <person name="Henrissat B."/>
            <person name="Martin F."/>
            <person name="Thomas P.D."/>
            <person name="Tyler B.M."/>
            <person name="De Vries R.P."/>
            <person name="Kamoun S."/>
            <person name="Yandell M."/>
            <person name="Tisserat N."/>
            <person name="Buell C.R."/>
        </authorList>
    </citation>
    <scope>NUCLEOTIDE SEQUENCE</scope>
    <source>
        <strain evidence="2">DAOM:BR144</strain>
    </source>
</reference>
<reference evidence="1" key="3">
    <citation type="submission" date="2015-02" db="UniProtKB">
        <authorList>
            <consortium name="EnsemblProtists"/>
        </authorList>
    </citation>
    <scope>IDENTIFICATION</scope>
    <source>
        <strain evidence="1">DAOM BR144</strain>
    </source>
</reference>
<name>K3WRC8_GLOUD</name>
<evidence type="ECO:0000313" key="2">
    <source>
        <dbReference type="Proteomes" id="UP000019132"/>
    </source>
</evidence>
<sequence length="177" mass="19089">MDTVPGPLCCTTLSSAYRAPPPMTLDTLEAEPPLMDSASSHTSVHHTFSMVQPCFSQCTPSIWFLPMMTFLSVAPGSTRNTIVFLLLSFWPWHLTFLSSYVFMPPSKVVPALTTCGATSWTSPLLAGQAPVGMAAASTWDESARAAVATRAATENDLTMVKLVGGWLLWLLANCKMS</sequence>
<proteinExistence type="predicted"/>
<protein>
    <submittedName>
        <fullName evidence="1">Uncharacterized protein</fullName>
    </submittedName>
</protein>
<accession>K3WRC8</accession>
<dbReference type="EnsemblProtists" id="PYU1_T007522">
    <property type="protein sequence ID" value="PYU1_T007522"/>
    <property type="gene ID" value="PYU1_G007506"/>
</dbReference>
<dbReference type="VEuPathDB" id="FungiDB:PYU1_G007506"/>
<dbReference type="Proteomes" id="UP000019132">
    <property type="component" value="Unassembled WGS sequence"/>
</dbReference>
<organism evidence="1 2">
    <name type="scientific">Globisporangium ultimum (strain ATCC 200006 / CBS 805.95 / DAOM BR144)</name>
    <name type="common">Pythium ultimum</name>
    <dbReference type="NCBI Taxonomy" id="431595"/>
    <lineage>
        <taxon>Eukaryota</taxon>
        <taxon>Sar</taxon>
        <taxon>Stramenopiles</taxon>
        <taxon>Oomycota</taxon>
        <taxon>Peronosporomycetes</taxon>
        <taxon>Pythiales</taxon>
        <taxon>Pythiaceae</taxon>
        <taxon>Globisporangium</taxon>
    </lineage>
</organism>
<dbReference type="InParanoid" id="K3WRC8"/>